<dbReference type="SUPFAM" id="SSF55729">
    <property type="entry name" value="Acyl-CoA N-acyltransferases (Nat)"/>
    <property type="match status" value="1"/>
</dbReference>
<dbReference type="InterPro" id="IPR016181">
    <property type="entry name" value="Acyl_CoA_acyltransferase"/>
</dbReference>
<feature type="domain" description="N-acetyltransferase" evidence="1">
    <location>
        <begin position="1"/>
        <end position="144"/>
    </location>
</feature>
<dbReference type="Proteomes" id="UP001235030">
    <property type="component" value="Chromosome"/>
</dbReference>
<name>A0ABY9PX06_9FIRM</name>
<evidence type="ECO:0000313" key="3">
    <source>
        <dbReference type="Proteomes" id="UP001235030"/>
    </source>
</evidence>
<keyword evidence="3" id="KW-1185">Reference proteome</keyword>
<dbReference type="Pfam" id="PF00583">
    <property type="entry name" value="Acetyltransf_1"/>
    <property type="match status" value="1"/>
</dbReference>
<protein>
    <recommendedName>
        <fullName evidence="1">N-acetyltransferase domain-containing protein</fullName>
    </recommendedName>
</protein>
<reference evidence="2 3" key="1">
    <citation type="submission" date="2022-07" db="EMBL/GenBank/DDBJ databases">
        <title>Genome sequence of Terrisporobacter mayombei DSM6539.</title>
        <authorList>
            <person name="Boeer T."/>
            <person name="Bengelsdorf F.R."/>
            <person name="Daniel R."/>
            <person name="Poehlein A."/>
        </authorList>
    </citation>
    <scope>NUCLEOTIDE SEQUENCE [LARGE SCALE GENOMIC DNA]</scope>
    <source>
        <strain evidence="2 3">DSM 6539</strain>
    </source>
</reference>
<evidence type="ECO:0000313" key="2">
    <source>
        <dbReference type="EMBL" id="WMT80228.1"/>
    </source>
</evidence>
<dbReference type="CDD" id="cd04301">
    <property type="entry name" value="NAT_SF"/>
    <property type="match status" value="1"/>
</dbReference>
<organism evidence="2 3">
    <name type="scientific">Terrisporobacter mayombei</name>
    <dbReference type="NCBI Taxonomy" id="1541"/>
    <lineage>
        <taxon>Bacteria</taxon>
        <taxon>Bacillati</taxon>
        <taxon>Bacillota</taxon>
        <taxon>Clostridia</taxon>
        <taxon>Peptostreptococcales</taxon>
        <taxon>Peptostreptococcaceae</taxon>
        <taxon>Terrisporobacter</taxon>
    </lineage>
</organism>
<dbReference type="Gene3D" id="3.40.630.30">
    <property type="match status" value="1"/>
</dbReference>
<gene>
    <name evidence="2" type="ORF">TEMA_05410</name>
</gene>
<dbReference type="EMBL" id="CP101637">
    <property type="protein sequence ID" value="WMT80228.1"/>
    <property type="molecule type" value="Genomic_DNA"/>
</dbReference>
<evidence type="ECO:0000259" key="1">
    <source>
        <dbReference type="PROSITE" id="PS51186"/>
    </source>
</evidence>
<accession>A0ABY9PX06</accession>
<dbReference type="RefSeq" id="WP_228104484.1">
    <property type="nucleotide sequence ID" value="NZ_CP101637.1"/>
</dbReference>
<dbReference type="PROSITE" id="PS51186">
    <property type="entry name" value="GNAT"/>
    <property type="match status" value="1"/>
</dbReference>
<proteinExistence type="predicted"/>
<dbReference type="InterPro" id="IPR000182">
    <property type="entry name" value="GNAT_dom"/>
</dbReference>
<sequence>MIRAYKTSDLAQSANLLVDTFIQEPWKEEWTEELAKTRIEEFMSGPMSIGYVYEENGEIIGVMCGRQSTYLYGKEYFIDEFFISPSQQGRGIGTKMINYAKNDLQQQGFVNIVLNTEKGYPSETFYKKNNFKVKESLIFMYLDF</sequence>